<dbReference type="RefSeq" id="WP_159172988.1">
    <property type="nucleotide sequence ID" value="NZ_LR732311.1"/>
</dbReference>
<protein>
    <recommendedName>
        <fullName evidence="1">Suppressor of fused-like domain-containing protein</fullName>
    </recommendedName>
</protein>
<reference evidence="2 3" key="1">
    <citation type="submission" date="2019-10" db="EMBL/GenBank/DDBJ databases">
        <authorList>
            <person name="Karimi E."/>
        </authorList>
    </citation>
    <scope>NUCLEOTIDE SEQUENCE [LARGE SCALE GENOMIC DNA]</scope>
    <source>
        <strain evidence="2">Exiguobacterium sp. 9Y</strain>
    </source>
</reference>
<evidence type="ECO:0000259" key="1">
    <source>
        <dbReference type="Pfam" id="PF05076"/>
    </source>
</evidence>
<proteinExistence type="predicted"/>
<dbReference type="Proteomes" id="UP000439752">
    <property type="component" value="Unassembled WGS sequence"/>
</dbReference>
<name>A0A653I656_9BACL</name>
<dbReference type="EMBL" id="CABWKQ010000011">
    <property type="protein sequence ID" value="VWX34551.1"/>
    <property type="molecule type" value="Genomic_DNA"/>
</dbReference>
<dbReference type="Pfam" id="PF05076">
    <property type="entry name" value="SUFU"/>
    <property type="match status" value="1"/>
</dbReference>
<evidence type="ECO:0000313" key="3">
    <source>
        <dbReference type="Proteomes" id="UP000439752"/>
    </source>
</evidence>
<dbReference type="AlphaFoldDB" id="A0A653I656"/>
<keyword evidence="3" id="KW-1185">Reference proteome</keyword>
<feature type="domain" description="Suppressor of fused-like" evidence="1">
    <location>
        <begin position="26"/>
        <end position="185"/>
    </location>
</feature>
<gene>
    <name evidence="2" type="ORF">EXIGUO9Y_190039</name>
</gene>
<dbReference type="InterPro" id="IPR020941">
    <property type="entry name" value="SUFU-like_domain"/>
</dbReference>
<accession>A0A653I656</accession>
<evidence type="ECO:0000313" key="2">
    <source>
        <dbReference type="EMBL" id="VWX34551.1"/>
    </source>
</evidence>
<organism evidence="2 3">
    <name type="scientific">Exiguobacterium oxidotolerans</name>
    <dbReference type="NCBI Taxonomy" id="223958"/>
    <lineage>
        <taxon>Bacteria</taxon>
        <taxon>Bacillati</taxon>
        <taxon>Bacillota</taxon>
        <taxon>Bacilli</taxon>
        <taxon>Bacillales</taxon>
        <taxon>Bacillales Family XII. Incertae Sedis</taxon>
        <taxon>Exiguobacterium</taxon>
    </lineage>
</organism>
<sequence length="433" mass="50328">MNYIEHLEKHCGKMTGHLEIEELQEQAIQLVQFQNVPFANATTVTSLGLSRHSLQFENGSIVHQEVMLSVMQREAESDLIELDYHLTLEALKTGHAYDLGEYLPMPDGVLSKYGFAALYVTTPFYFEESFQVHKGDAASGEPETVLPVWFVPIFASEVAYIEQYGVDEFNDMLYETEMQLLNLKRHPLFGDDGAIEALNAKRQLFVLECEITDDFFEDDIQRPLVLEGPLNKAYEINLDSEAQGNAVETQTFLFDFLNHQNRFPIYATFFAFQEEDKENRSFFAQHHMSFTSHVLSKQKQTDGWLRGKRTSSSESHYFTVKIEDAKILELILEHAYENAFMNELFMFSYSDRLSIQREVETTYRKTRVLEDRFVYPEESTVVIVSHDGAMLYLLSNEEYFAYDLRTDWAKRLRQQLPSDTVIRQLNGEWFADL</sequence>